<keyword evidence="3" id="KW-1185">Reference proteome</keyword>
<protein>
    <submittedName>
        <fullName evidence="2">Uncharacterized protein</fullName>
    </submittedName>
</protein>
<dbReference type="Gramene" id="OGLUM12G05140.8">
    <property type="protein sequence ID" value="OGLUM12G05140.8"/>
    <property type="gene ID" value="OGLUM12G05140"/>
</dbReference>
<dbReference type="HOGENOM" id="CLU_2675082_0_0_1"/>
<reference evidence="2" key="2">
    <citation type="submission" date="2018-05" db="EMBL/GenBank/DDBJ databases">
        <title>OgluRS3 (Oryza glumaepatula Reference Sequence Version 3).</title>
        <authorList>
            <person name="Zhang J."/>
            <person name="Kudrna D."/>
            <person name="Lee S."/>
            <person name="Talag J."/>
            <person name="Welchert J."/>
            <person name="Wing R.A."/>
        </authorList>
    </citation>
    <scope>NUCLEOTIDE SEQUENCE [LARGE SCALE GENOMIC DNA]</scope>
</reference>
<name>A0A0E0BPM5_9ORYZ</name>
<proteinExistence type="predicted"/>
<evidence type="ECO:0000313" key="2">
    <source>
        <dbReference type="EnsemblPlants" id="OGLUM12G05140.8"/>
    </source>
</evidence>
<organism evidence="2">
    <name type="scientific">Oryza glumipatula</name>
    <dbReference type="NCBI Taxonomy" id="40148"/>
    <lineage>
        <taxon>Eukaryota</taxon>
        <taxon>Viridiplantae</taxon>
        <taxon>Streptophyta</taxon>
        <taxon>Embryophyta</taxon>
        <taxon>Tracheophyta</taxon>
        <taxon>Spermatophyta</taxon>
        <taxon>Magnoliopsida</taxon>
        <taxon>Liliopsida</taxon>
        <taxon>Poales</taxon>
        <taxon>Poaceae</taxon>
        <taxon>BOP clade</taxon>
        <taxon>Oryzoideae</taxon>
        <taxon>Oryzeae</taxon>
        <taxon>Oryzinae</taxon>
        <taxon>Oryza</taxon>
    </lineage>
</organism>
<dbReference type="AlphaFoldDB" id="A0A0E0BPM5"/>
<sequence>MVDSRRLAADGPATAHSTPPATRSPAAVRRVLARLLQPHAAAPLRRPRARPPLALEAGGASRGVMSLKAVGCGWR</sequence>
<evidence type="ECO:0000313" key="3">
    <source>
        <dbReference type="Proteomes" id="UP000026961"/>
    </source>
</evidence>
<accession>A0A0E0BPM5</accession>
<evidence type="ECO:0000256" key="1">
    <source>
        <dbReference type="SAM" id="MobiDB-lite"/>
    </source>
</evidence>
<feature type="region of interest" description="Disordered" evidence="1">
    <location>
        <begin position="1"/>
        <end position="25"/>
    </location>
</feature>
<dbReference type="Proteomes" id="UP000026961">
    <property type="component" value="Chromosome 12"/>
</dbReference>
<reference evidence="2" key="1">
    <citation type="submission" date="2015-04" db="UniProtKB">
        <authorList>
            <consortium name="EnsemblPlants"/>
        </authorList>
    </citation>
    <scope>IDENTIFICATION</scope>
</reference>
<dbReference type="EnsemblPlants" id="OGLUM12G05140.8">
    <property type="protein sequence ID" value="OGLUM12G05140.8"/>
    <property type="gene ID" value="OGLUM12G05140"/>
</dbReference>